<dbReference type="EMBL" id="KQ085897">
    <property type="protein sequence ID" value="KLO18137.1"/>
    <property type="molecule type" value="Genomic_DNA"/>
</dbReference>
<evidence type="ECO:0000313" key="2">
    <source>
        <dbReference type="EMBL" id="KLO18137.1"/>
    </source>
</evidence>
<organism evidence="2 3">
    <name type="scientific">Schizopora paradoxa</name>
    <dbReference type="NCBI Taxonomy" id="27342"/>
    <lineage>
        <taxon>Eukaryota</taxon>
        <taxon>Fungi</taxon>
        <taxon>Dikarya</taxon>
        <taxon>Basidiomycota</taxon>
        <taxon>Agaricomycotina</taxon>
        <taxon>Agaricomycetes</taxon>
        <taxon>Hymenochaetales</taxon>
        <taxon>Schizoporaceae</taxon>
        <taxon>Schizopora</taxon>
    </lineage>
</organism>
<keyword evidence="3" id="KW-1185">Reference proteome</keyword>
<dbReference type="InParanoid" id="A0A0H2S2P7"/>
<feature type="domain" description="F-box" evidence="1">
    <location>
        <begin position="7"/>
        <end position="60"/>
    </location>
</feature>
<evidence type="ECO:0000313" key="3">
    <source>
        <dbReference type="Proteomes" id="UP000053477"/>
    </source>
</evidence>
<dbReference type="AlphaFoldDB" id="A0A0H2S2P7"/>
<reference evidence="2 3" key="1">
    <citation type="submission" date="2015-04" db="EMBL/GenBank/DDBJ databases">
        <title>Complete genome sequence of Schizopora paradoxa KUC8140, a cosmopolitan wood degrader in East Asia.</title>
        <authorList>
            <consortium name="DOE Joint Genome Institute"/>
            <person name="Min B."/>
            <person name="Park H."/>
            <person name="Jang Y."/>
            <person name="Kim J.-J."/>
            <person name="Kim K.H."/>
            <person name="Pangilinan J."/>
            <person name="Lipzen A."/>
            <person name="Riley R."/>
            <person name="Grigoriev I.V."/>
            <person name="Spatafora J.W."/>
            <person name="Choi I.-G."/>
        </authorList>
    </citation>
    <scope>NUCLEOTIDE SEQUENCE [LARGE SCALE GENOMIC DNA]</scope>
    <source>
        <strain evidence="2 3">KUC8140</strain>
    </source>
</reference>
<dbReference type="Gene3D" id="1.20.1280.50">
    <property type="match status" value="1"/>
</dbReference>
<dbReference type="Pfam" id="PF12937">
    <property type="entry name" value="F-box-like"/>
    <property type="match status" value="1"/>
</dbReference>
<dbReference type="OrthoDB" id="2884925at2759"/>
<accession>A0A0H2S2P7</accession>
<dbReference type="Proteomes" id="UP000053477">
    <property type="component" value="Unassembled WGS sequence"/>
</dbReference>
<evidence type="ECO:0000259" key="1">
    <source>
        <dbReference type="Pfam" id="PF12937"/>
    </source>
</evidence>
<gene>
    <name evidence="2" type="ORF">SCHPADRAFT_899948</name>
</gene>
<name>A0A0H2S2P7_9AGAM</name>
<protein>
    <recommendedName>
        <fullName evidence="1">F-box domain-containing protein</fullName>
    </recommendedName>
</protein>
<sequence>MSWVVNISHLPVETLSYIFLICVKTSEIDDRSWNALRLSHVCRSFRRAALDYPTLWTTLVSSRTSAGLSLVDACIERTKGLPVEAVVDFYAFRKNIGGSEAVDVFAVDNIARILIPVSARWKTYMARIRTHKFSEENVIALSEFSSLAMGLKAPILTDMYHYDMENFPNASTHVDRSKIYEVLGPDSSWSLPTLNSLVSRNISPARIPPQFRPQLESLVVNVSGNNRWNVLDHLPNFLQETALSKMHLMLVAQIFERSVAPRCCILPRLKSLKIEFIVCFQRDWGNCSLRAAFRAYHFTGLVELSICQDIGGRALTMKIGPRLYDMTLVSFLATDPKHTSRFPCLQTLDLEITLNAVNRDTVAFISFRIPHSLIPPSLTRLTIRGSFALSISSYFQAPGFNVIFPNLSSTPASFALQAVALNLPRFRGVVPWIKELVMIMHKHSSWDGFKTLSVNNDPYKETTQVIERNDVGRWCEENVGDR</sequence>
<proteinExistence type="predicted"/>
<dbReference type="InterPro" id="IPR001810">
    <property type="entry name" value="F-box_dom"/>
</dbReference>